<comment type="caution">
    <text evidence="12">The sequence shown here is derived from an EMBL/GenBank/DDBJ whole genome shotgun (WGS) entry which is preliminary data.</text>
</comment>
<feature type="disulfide bond" evidence="8">
    <location>
        <begin position="142"/>
        <end position="157"/>
    </location>
</feature>
<evidence type="ECO:0000256" key="9">
    <source>
        <dbReference type="SAM" id="MobiDB-lite"/>
    </source>
</evidence>
<dbReference type="InterPro" id="IPR002172">
    <property type="entry name" value="LDrepeatLR_classA_rpt"/>
</dbReference>
<dbReference type="EMBL" id="CAJFCW020000006">
    <property type="protein sequence ID" value="CAG9127806.1"/>
    <property type="molecule type" value="Genomic_DNA"/>
</dbReference>
<dbReference type="SMART" id="SM00494">
    <property type="entry name" value="ChtBD2"/>
    <property type="match status" value="1"/>
</dbReference>
<dbReference type="PRINTS" id="PR00261">
    <property type="entry name" value="LDLRECEPTOR"/>
</dbReference>
<dbReference type="Proteomes" id="UP000614601">
    <property type="component" value="Unassembled WGS sequence"/>
</dbReference>
<keyword evidence="7 8" id="KW-1015">Disulfide bond</keyword>
<dbReference type="GO" id="GO:0005576">
    <property type="term" value="C:extracellular region"/>
    <property type="evidence" value="ECO:0007669"/>
    <property type="project" value="InterPro"/>
</dbReference>
<dbReference type="OrthoDB" id="2019384at2759"/>
<feature type="disulfide bond" evidence="8">
    <location>
        <begin position="180"/>
        <end position="195"/>
    </location>
</feature>
<dbReference type="SMART" id="SM00192">
    <property type="entry name" value="LDLa"/>
    <property type="match status" value="4"/>
</dbReference>
<evidence type="ECO:0000256" key="7">
    <source>
        <dbReference type="ARBA" id="ARBA00023157"/>
    </source>
</evidence>
<evidence type="ECO:0000313" key="13">
    <source>
        <dbReference type="Proteomes" id="UP000614601"/>
    </source>
</evidence>
<evidence type="ECO:0000256" key="3">
    <source>
        <dbReference type="ARBA" id="ARBA00022692"/>
    </source>
</evidence>
<dbReference type="PROSITE" id="PS50068">
    <property type="entry name" value="LDLRA_2"/>
    <property type="match status" value="4"/>
</dbReference>
<keyword evidence="6" id="KW-0472">Membrane</keyword>
<dbReference type="Pfam" id="PF00057">
    <property type="entry name" value="Ldl_recept_a"/>
    <property type="match status" value="3"/>
</dbReference>
<reference evidence="12" key="1">
    <citation type="submission" date="2020-09" db="EMBL/GenBank/DDBJ databases">
        <authorList>
            <person name="Kikuchi T."/>
        </authorList>
    </citation>
    <scope>NUCLEOTIDE SEQUENCE</scope>
    <source>
        <strain evidence="12">SH1</strain>
    </source>
</reference>
<evidence type="ECO:0000256" key="5">
    <source>
        <dbReference type="ARBA" id="ARBA00022989"/>
    </source>
</evidence>
<evidence type="ECO:0000256" key="6">
    <source>
        <dbReference type="ARBA" id="ARBA00023136"/>
    </source>
</evidence>
<comment type="caution">
    <text evidence="8">Lacks conserved residue(s) required for the propagation of feature annotation.</text>
</comment>
<feature type="domain" description="Chitin-binding type-2" evidence="11">
    <location>
        <begin position="41"/>
        <end position="114"/>
    </location>
</feature>
<evidence type="ECO:0000313" key="12">
    <source>
        <dbReference type="EMBL" id="CAD5230541.1"/>
    </source>
</evidence>
<sequence length="688" mass="76081">MRPFRIYLITTILFTSIFTTLSNPKAIDVLQSQRQLEEHPLNFCNQTELALENGLQKTTLGQFMGYPCSPEFYHCRWQSDGYHTYKKNCRIGLVFDTLGTQNCNYDYNVKTCGMQSAPEKCVNATDFACPLSETCVSLGQRCDGIYDCILEEDEQNCPMCKADEFPCITSEQCIPMSGRCNGIKECRDGTDEMDCEECPAGNFLCRKSNKCVPSALRCDGHNDCPQGEDEALCKKDNSQMYICENRKDQVAKTLVCDGKEDCPDGSDEKYCLRPALPVPEGTAENNEVSTDVTALQSLAISPMAASTAIPTVVVPLPAPESLRIPSSPRQTGKVTASFPRVQFGSSISTPASQETTVVSQEAGDDDNDSMHNKPTVQMKKYRIPNEKLVRGDTVVDCRDACYDKEDTVAYVKENVIPYDVRHTVGHGTPYSESRAGSDTPYGVSRTVGHASTVGVEEGNARGTVGTVRGTESQDTTQSSEEVVPQRSTYSKQGTQDTVPHSSTSSKYSTIDRKPSTTDNKYSTQDIVYGREDSMPHSTQDTMIRNSPPTLPHSSQDTIPVFVGQKGRKTFTPSTFSYRQDTTNPQLAVTRLNQTHDPLQALTDKYGADRNELLRKIETILKTENEPSARPQNSEPFHRLSKTITVTGRPHKWQPSLSTNGPSRTTPIPFHRRRFPFPPAPAPAPGVCC</sequence>
<dbReference type="CDD" id="cd00112">
    <property type="entry name" value="LDLa"/>
    <property type="match status" value="4"/>
</dbReference>
<dbReference type="GO" id="GO:0005886">
    <property type="term" value="C:plasma membrane"/>
    <property type="evidence" value="ECO:0007669"/>
    <property type="project" value="TreeGrafter"/>
</dbReference>
<dbReference type="PANTHER" id="PTHR24270">
    <property type="entry name" value="LOW-DENSITY LIPOPROTEIN RECEPTOR-RELATED"/>
    <property type="match status" value="1"/>
</dbReference>
<evidence type="ECO:0000256" key="10">
    <source>
        <dbReference type="SAM" id="SignalP"/>
    </source>
</evidence>
<dbReference type="InterPro" id="IPR036055">
    <property type="entry name" value="LDL_receptor-like_sf"/>
</dbReference>
<keyword evidence="3" id="KW-0812">Transmembrane</keyword>
<comment type="subcellular location">
    <subcellularLocation>
        <location evidence="2">Endomembrane system</location>
    </subcellularLocation>
    <subcellularLocation>
        <location evidence="1">Membrane</location>
        <topology evidence="1">Single-pass membrane protein</topology>
    </subcellularLocation>
</comment>
<feature type="signal peptide" evidence="10">
    <location>
        <begin position="1"/>
        <end position="22"/>
    </location>
</feature>
<gene>
    <name evidence="12" type="ORF">BOKJ2_LOCUS14187</name>
</gene>
<evidence type="ECO:0000256" key="2">
    <source>
        <dbReference type="ARBA" id="ARBA00004308"/>
    </source>
</evidence>
<dbReference type="PROSITE" id="PS01209">
    <property type="entry name" value="LDLRA_1"/>
    <property type="match status" value="1"/>
</dbReference>
<dbReference type="InterPro" id="IPR050685">
    <property type="entry name" value="LDLR"/>
</dbReference>
<feature type="chain" id="PRO_5035595821" description="Chitin-binding type-2 domain-containing protein" evidence="10">
    <location>
        <begin position="23"/>
        <end position="688"/>
    </location>
</feature>
<organism evidence="12 13">
    <name type="scientific">Bursaphelenchus okinawaensis</name>
    <dbReference type="NCBI Taxonomy" id="465554"/>
    <lineage>
        <taxon>Eukaryota</taxon>
        <taxon>Metazoa</taxon>
        <taxon>Ecdysozoa</taxon>
        <taxon>Nematoda</taxon>
        <taxon>Chromadorea</taxon>
        <taxon>Rhabditida</taxon>
        <taxon>Tylenchina</taxon>
        <taxon>Tylenchomorpha</taxon>
        <taxon>Aphelenchoidea</taxon>
        <taxon>Aphelenchoididae</taxon>
        <taxon>Bursaphelenchus</taxon>
    </lineage>
</organism>
<feature type="region of interest" description="Disordered" evidence="9">
    <location>
        <begin position="450"/>
        <end position="521"/>
    </location>
</feature>
<feature type="compositionally biased region" description="Polar residues" evidence="9">
    <location>
        <begin position="469"/>
        <end position="508"/>
    </location>
</feature>
<dbReference type="PROSITE" id="PS50940">
    <property type="entry name" value="CHIT_BIND_II"/>
    <property type="match status" value="1"/>
</dbReference>
<dbReference type="GO" id="GO:0012505">
    <property type="term" value="C:endomembrane system"/>
    <property type="evidence" value="ECO:0007669"/>
    <property type="project" value="UniProtKB-SubCell"/>
</dbReference>
<evidence type="ECO:0000256" key="1">
    <source>
        <dbReference type="ARBA" id="ARBA00004167"/>
    </source>
</evidence>
<evidence type="ECO:0000256" key="8">
    <source>
        <dbReference type="PROSITE-ProRule" id="PRU00124"/>
    </source>
</evidence>
<accession>A0A811LR60</accession>
<proteinExistence type="predicted"/>
<dbReference type="EMBL" id="CAJFDH010000006">
    <property type="protein sequence ID" value="CAD5230541.1"/>
    <property type="molecule type" value="Genomic_DNA"/>
</dbReference>
<dbReference type="InterPro" id="IPR023415">
    <property type="entry name" value="LDLR_class-A_CS"/>
</dbReference>
<dbReference type="GO" id="GO:0016192">
    <property type="term" value="P:vesicle-mediated transport"/>
    <property type="evidence" value="ECO:0007669"/>
    <property type="project" value="UniProtKB-ARBA"/>
</dbReference>
<dbReference type="InterPro" id="IPR002557">
    <property type="entry name" value="Chitin-bd_dom"/>
</dbReference>
<evidence type="ECO:0000259" key="11">
    <source>
        <dbReference type="PROSITE" id="PS50940"/>
    </source>
</evidence>
<feature type="disulfide bond" evidence="8">
    <location>
        <begin position="256"/>
        <end position="271"/>
    </location>
</feature>
<dbReference type="Proteomes" id="UP000783686">
    <property type="component" value="Unassembled WGS sequence"/>
</dbReference>
<keyword evidence="10" id="KW-0732">Signal</keyword>
<feature type="region of interest" description="Disordered" evidence="9">
    <location>
        <begin position="345"/>
        <end position="373"/>
    </location>
</feature>
<dbReference type="AlphaFoldDB" id="A0A811LR60"/>
<dbReference type="GO" id="GO:0008061">
    <property type="term" value="F:chitin binding"/>
    <property type="evidence" value="ECO:0007669"/>
    <property type="project" value="InterPro"/>
</dbReference>
<dbReference type="PANTHER" id="PTHR24270:SF59">
    <property type="entry name" value="LDL RECEPTOR REPEAT-CONTAINING PROTEIN EGG-1-RELATED"/>
    <property type="match status" value="1"/>
</dbReference>
<feature type="compositionally biased region" description="Polar residues" evidence="9">
    <location>
        <begin position="345"/>
        <end position="359"/>
    </location>
</feature>
<protein>
    <recommendedName>
        <fullName evidence="11">Chitin-binding type-2 domain-containing protein</fullName>
    </recommendedName>
</protein>
<evidence type="ECO:0000256" key="4">
    <source>
        <dbReference type="ARBA" id="ARBA00022737"/>
    </source>
</evidence>
<feature type="disulfide bond" evidence="8">
    <location>
        <begin position="218"/>
        <end position="233"/>
    </location>
</feature>
<keyword evidence="5" id="KW-1133">Transmembrane helix</keyword>
<name>A0A811LR60_9BILA</name>
<dbReference type="SUPFAM" id="SSF57424">
    <property type="entry name" value="LDL receptor-like module"/>
    <property type="match status" value="4"/>
</dbReference>
<keyword evidence="13" id="KW-1185">Reference proteome</keyword>
<keyword evidence="4" id="KW-0677">Repeat</keyword>
<dbReference type="Gene3D" id="4.10.400.10">
    <property type="entry name" value="Low-density Lipoprotein Receptor"/>
    <property type="match status" value="4"/>
</dbReference>